<dbReference type="InterPro" id="IPR028987">
    <property type="entry name" value="ATP_synth_B-like_membr_sf"/>
</dbReference>
<keyword evidence="10 13" id="KW-0066">ATP synthesis</keyword>
<evidence type="ECO:0000256" key="12">
    <source>
        <dbReference type="ARBA" id="ARBA00025830"/>
    </source>
</evidence>
<protein>
    <recommendedName>
        <fullName evidence="13">ATP synthase subunit b</fullName>
    </recommendedName>
    <alternativeName>
        <fullName evidence="13">ATP synthase F(0) sector subunit b</fullName>
    </alternativeName>
    <alternativeName>
        <fullName evidence="13">ATPase subunit I</fullName>
    </alternativeName>
    <alternativeName>
        <fullName evidence="13">F-type ATPase subunit b</fullName>
        <shortName evidence="13">F-ATPase subunit b</shortName>
    </alternativeName>
</protein>
<evidence type="ECO:0000256" key="9">
    <source>
        <dbReference type="ARBA" id="ARBA00023136"/>
    </source>
</evidence>
<evidence type="ECO:0000256" key="10">
    <source>
        <dbReference type="ARBA" id="ARBA00023310"/>
    </source>
</evidence>
<gene>
    <name evidence="13" type="primary">atpF</name>
    <name evidence="15" type="ORF">F4556_005256</name>
</gene>
<dbReference type="SUPFAM" id="SSF81573">
    <property type="entry name" value="F1F0 ATP synthase subunit B, membrane domain"/>
    <property type="match status" value="1"/>
</dbReference>
<dbReference type="PANTHER" id="PTHR33445">
    <property type="entry name" value="ATP SYNTHASE SUBUNIT B', CHLOROPLASTIC"/>
    <property type="match status" value="1"/>
</dbReference>
<evidence type="ECO:0000313" key="15">
    <source>
        <dbReference type="EMBL" id="MBB4949721.1"/>
    </source>
</evidence>
<keyword evidence="5 13" id="KW-0812">Transmembrane</keyword>
<proteinExistence type="inferred from homology"/>
<feature type="transmembrane region" description="Helical" evidence="13">
    <location>
        <begin position="12"/>
        <end position="34"/>
    </location>
</feature>
<evidence type="ECO:0000256" key="1">
    <source>
        <dbReference type="ARBA" id="ARBA00004162"/>
    </source>
</evidence>
<dbReference type="InterPro" id="IPR050059">
    <property type="entry name" value="ATP_synthase_B_chain"/>
</dbReference>
<dbReference type="HAMAP" id="MF_01398">
    <property type="entry name" value="ATP_synth_b_bprime"/>
    <property type="match status" value="1"/>
</dbReference>
<dbReference type="Pfam" id="PF00430">
    <property type="entry name" value="ATP-synt_B"/>
    <property type="match status" value="1"/>
</dbReference>
<keyword evidence="16" id="KW-1185">Reference proteome</keyword>
<keyword evidence="7 13" id="KW-1133">Transmembrane helix</keyword>
<evidence type="ECO:0000256" key="3">
    <source>
        <dbReference type="ARBA" id="ARBA00022448"/>
    </source>
</evidence>
<evidence type="ECO:0000256" key="11">
    <source>
        <dbReference type="ARBA" id="ARBA00025198"/>
    </source>
</evidence>
<dbReference type="InterPro" id="IPR002146">
    <property type="entry name" value="ATP_synth_b/b'su_bac/chlpt"/>
</dbReference>
<dbReference type="CDD" id="cd06503">
    <property type="entry name" value="ATP-synt_Fo_b"/>
    <property type="match status" value="1"/>
</dbReference>
<evidence type="ECO:0000256" key="5">
    <source>
        <dbReference type="ARBA" id="ARBA00022692"/>
    </source>
</evidence>
<reference evidence="15 16" key="1">
    <citation type="submission" date="2020-08" db="EMBL/GenBank/DDBJ databases">
        <title>Sequencing the genomes of 1000 actinobacteria strains.</title>
        <authorList>
            <person name="Klenk H.-P."/>
        </authorList>
    </citation>
    <scope>NUCLEOTIDE SEQUENCE [LARGE SCALE GENOMIC DNA]</scope>
    <source>
        <strain evidence="15 16">DSM 44786</strain>
    </source>
</reference>
<evidence type="ECO:0000256" key="4">
    <source>
        <dbReference type="ARBA" id="ARBA00022547"/>
    </source>
</evidence>
<dbReference type="GO" id="GO:0046961">
    <property type="term" value="F:proton-transporting ATPase activity, rotational mechanism"/>
    <property type="evidence" value="ECO:0007669"/>
    <property type="project" value="TreeGrafter"/>
</dbReference>
<dbReference type="GO" id="GO:0046933">
    <property type="term" value="F:proton-transporting ATP synthase activity, rotational mechanism"/>
    <property type="evidence" value="ECO:0007669"/>
    <property type="project" value="UniProtKB-UniRule"/>
</dbReference>
<organism evidence="15 16">
    <name type="scientific">Kitasatospora gansuensis</name>
    <dbReference type="NCBI Taxonomy" id="258050"/>
    <lineage>
        <taxon>Bacteria</taxon>
        <taxon>Bacillati</taxon>
        <taxon>Actinomycetota</taxon>
        <taxon>Actinomycetes</taxon>
        <taxon>Kitasatosporales</taxon>
        <taxon>Streptomycetaceae</taxon>
        <taxon>Kitasatospora</taxon>
    </lineage>
</organism>
<comment type="subunit">
    <text evidence="12 13">F-type ATPases have 2 components, F(1) - the catalytic core - and F(0) - the membrane proton channel. F(1) has five subunits: alpha(3), beta(3), gamma(1), delta(1), epsilon(1). F(0) has three main subunits: a(1), b(2) and c(10-14). The alpha and beta chains form an alternating ring which encloses part of the gamma chain. F(1) is attached to F(0) by a central stalk formed by the gamma and epsilon chains, while a peripheral stalk is formed by the delta and b chains.</text>
</comment>
<keyword evidence="9 13" id="KW-0472">Membrane</keyword>
<comment type="function">
    <text evidence="11 13">F(1)F(0) ATP synthase produces ATP from ADP in the presence of a proton or sodium gradient. F-type ATPases consist of two structural domains, F(1) containing the extramembraneous catalytic core and F(0) containing the membrane proton channel, linked together by a central stalk and a peripheral stalk. During catalysis, ATP synthesis in the catalytic domain of F(1) is coupled via a rotary mechanism of the central stalk subunits to proton translocation.</text>
</comment>
<keyword evidence="8 13" id="KW-0406">Ion transport</keyword>
<dbReference type="AlphaFoldDB" id="A0A7W7SI51"/>
<dbReference type="GO" id="GO:0045259">
    <property type="term" value="C:proton-transporting ATP synthase complex"/>
    <property type="evidence" value="ECO:0007669"/>
    <property type="project" value="UniProtKB-KW"/>
</dbReference>
<comment type="subcellular location">
    <subcellularLocation>
        <location evidence="1 13">Cell membrane</location>
        <topology evidence="1 13">Single-pass membrane protein</topology>
    </subcellularLocation>
</comment>
<comment type="function">
    <text evidence="13">Component of the F(0) channel, it forms part of the peripheral stalk, linking F(1) to F(0).</text>
</comment>
<keyword evidence="3 13" id="KW-0813">Transport</keyword>
<sequence>MKLDIGPLQPDLPAMLFGLALFAVITIVLGRVLFPRLERTLADRHDAIEGRLDYSEGLQAEAREIFAEYRRVLNEAHHEAARIRQGAAEEGAALVAAARAEGLAEREALVTAARATLAVDRELAELELRADVGMLAVELAGRVVGEPLGEFADRRDSVERFFAEH</sequence>
<evidence type="ECO:0000256" key="2">
    <source>
        <dbReference type="ARBA" id="ARBA00005513"/>
    </source>
</evidence>
<comment type="similarity">
    <text evidence="2 13 14">Belongs to the ATPase B chain family.</text>
</comment>
<dbReference type="Proteomes" id="UP000573327">
    <property type="component" value="Unassembled WGS sequence"/>
</dbReference>
<keyword evidence="6 13" id="KW-0375">Hydrogen ion transport</keyword>
<evidence type="ECO:0000256" key="6">
    <source>
        <dbReference type="ARBA" id="ARBA00022781"/>
    </source>
</evidence>
<comment type="caution">
    <text evidence="15">The sequence shown here is derived from an EMBL/GenBank/DDBJ whole genome shotgun (WGS) entry which is preliminary data.</text>
</comment>
<dbReference type="PANTHER" id="PTHR33445:SF1">
    <property type="entry name" value="ATP SYNTHASE SUBUNIT B"/>
    <property type="match status" value="1"/>
</dbReference>
<accession>A0A7W7SI51</accession>
<evidence type="ECO:0000256" key="7">
    <source>
        <dbReference type="ARBA" id="ARBA00022989"/>
    </source>
</evidence>
<evidence type="ECO:0000313" key="16">
    <source>
        <dbReference type="Proteomes" id="UP000573327"/>
    </source>
</evidence>
<dbReference type="GO" id="GO:0005886">
    <property type="term" value="C:plasma membrane"/>
    <property type="evidence" value="ECO:0007669"/>
    <property type="project" value="UniProtKB-SubCell"/>
</dbReference>
<evidence type="ECO:0000256" key="14">
    <source>
        <dbReference type="RuleBase" id="RU003848"/>
    </source>
</evidence>
<dbReference type="EMBL" id="JACHJR010000001">
    <property type="protein sequence ID" value="MBB4949721.1"/>
    <property type="molecule type" value="Genomic_DNA"/>
</dbReference>
<evidence type="ECO:0000256" key="8">
    <source>
        <dbReference type="ARBA" id="ARBA00023065"/>
    </source>
</evidence>
<dbReference type="RefSeq" id="WP_221503704.1">
    <property type="nucleotide sequence ID" value="NZ_JACHJR010000001.1"/>
</dbReference>
<name>A0A7W7SI51_9ACTN</name>
<evidence type="ECO:0000256" key="13">
    <source>
        <dbReference type="HAMAP-Rule" id="MF_01398"/>
    </source>
</evidence>
<keyword evidence="4 13" id="KW-0138">CF(0)</keyword>
<keyword evidence="13" id="KW-1003">Cell membrane</keyword>